<evidence type="ECO:0000256" key="2">
    <source>
        <dbReference type="ARBA" id="ARBA00022729"/>
    </source>
</evidence>
<evidence type="ECO:0000256" key="4">
    <source>
        <dbReference type="SAM" id="MobiDB-lite"/>
    </source>
</evidence>
<evidence type="ECO:0000256" key="1">
    <source>
        <dbReference type="ARBA" id="ARBA00009091"/>
    </source>
</evidence>
<dbReference type="Gene3D" id="3.30.910.20">
    <property type="entry name" value="Skp domain"/>
    <property type="match status" value="1"/>
</dbReference>
<accession>A0ABS2GG98</accession>
<comment type="caution">
    <text evidence="5">The sequence shown here is derived from an EMBL/GenBank/DDBJ whole genome shotgun (WGS) entry which is preliminary data.</text>
</comment>
<dbReference type="RefSeq" id="WP_205087882.1">
    <property type="nucleotide sequence ID" value="NZ_JACJLA010000009.1"/>
</dbReference>
<gene>
    <name evidence="5" type="ORF">H6A01_05865</name>
</gene>
<evidence type="ECO:0000313" key="6">
    <source>
        <dbReference type="Proteomes" id="UP000707138"/>
    </source>
</evidence>
<protein>
    <submittedName>
        <fullName evidence="5">OmpH family outer membrane protein</fullName>
    </submittedName>
</protein>
<dbReference type="SMART" id="SM00935">
    <property type="entry name" value="OmpH"/>
    <property type="match status" value="1"/>
</dbReference>
<dbReference type="EMBL" id="JACJLA010000009">
    <property type="protein sequence ID" value="MBM6912847.1"/>
    <property type="molecule type" value="Genomic_DNA"/>
</dbReference>
<proteinExistence type="inferred from homology"/>
<dbReference type="InterPro" id="IPR005632">
    <property type="entry name" value="Chaperone_Skp"/>
</dbReference>
<organism evidence="5 6">
    <name type="scientific">Veillonella magna</name>
    <dbReference type="NCBI Taxonomy" id="464322"/>
    <lineage>
        <taxon>Bacteria</taxon>
        <taxon>Bacillati</taxon>
        <taxon>Bacillota</taxon>
        <taxon>Negativicutes</taxon>
        <taxon>Veillonellales</taxon>
        <taxon>Veillonellaceae</taxon>
        <taxon>Veillonella</taxon>
    </lineage>
</organism>
<evidence type="ECO:0000256" key="3">
    <source>
        <dbReference type="SAM" id="Coils"/>
    </source>
</evidence>
<keyword evidence="6" id="KW-1185">Reference proteome</keyword>
<dbReference type="SUPFAM" id="SSF111384">
    <property type="entry name" value="OmpH-like"/>
    <property type="match status" value="1"/>
</dbReference>
<dbReference type="Proteomes" id="UP000707138">
    <property type="component" value="Unassembled WGS sequence"/>
</dbReference>
<dbReference type="PANTHER" id="PTHR35089:SF1">
    <property type="entry name" value="CHAPERONE PROTEIN SKP"/>
    <property type="match status" value="1"/>
</dbReference>
<feature type="region of interest" description="Disordered" evidence="4">
    <location>
        <begin position="151"/>
        <end position="172"/>
    </location>
</feature>
<keyword evidence="3" id="KW-0175">Coiled coil</keyword>
<keyword evidence="2" id="KW-0732">Signal</keyword>
<dbReference type="Pfam" id="PF03938">
    <property type="entry name" value="OmpH"/>
    <property type="match status" value="1"/>
</dbReference>
<dbReference type="InterPro" id="IPR024930">
    <property type="entry name" value="Skp_dom_sf"/>
</dbReference>
<reference evidence="5 6" key="1">
    <citation type="journal article" date="2021" name="Sci. Rep.">
        <title>The distribution of antibiotic resistance genes in chicken gut microbiota commensals.</title>
        <authorList>
            <person name="Juricova H."/>
            <person name="Matiasovicova J."/>
            <person name="Kubasova T."/>
            <person name="Cejkova D."/>
            <person name="Rychlik I."/>
        </authorList>
    </citation>
    <scope>NUCLEOTIDE SEQUENCE [LARGE SCALE GENOMIC DNA]</scope>
    <source>
        <strain evidence="5 6">An537</strain>
    </source>
</reference>
<sequence>MMRLINNKKNVKIVSFLVALIFVLGVGALAYTQMATPSMAADTSNIGVVDTSRLLNGNSPVVAEATKQMDAYKQELNTQFQKESANMDDQQKAKLASEYQGKMQNKMMELQKGIQTKVSDAAKSVGDAKGLTVVMDKNSVLHGGVDITEQVQKKLESSSGNASDTTDKSDAK</sequence>
<comment type="similarity">
    <text evidence="1">Belongs to the Skp family.</text>
</comment>
<name>A0ABS2GG98_9FIRM</name>
<evidence type="ECO:0000313" key="5">
    <source>
        <dbReference type="EMBL" id="MBM6912847.1"/>
    </source>
</evidence>
<dbReference type="PANTHER" id="PTHR35089">
    <property type="entry name" value="CHAPERONE PROTEIN SKP"/>
    <property type="match status" value="1"/>
</dbReference>
<feature type="coiled-coil region" evidence="3">
    <location>
        <begin position="62"/>
        <end position="93"/>
    </location>
</feature>